<organism evidence="1 2">
    <name type="scientific">Bacteroides ovatus (strain ATCC 8483 / DSM 1896 / JCM 5824 / BCRC 10623 / CCUG 4943 / NCTC 11153)</name>
    <dbReference type="NCBI Taxonomy" id="411476"/>
    <lineage>
        <taxon>Bacteria</taxon>
        <taxon>Pseudomonadati</taxon>
        <taxon>Bacteroidota</taxon>
        <taxon>Bacteroidia</taxon>
        <taxon>Bacteroidales</taxon>
        <taxon>Bacteroidaceae</taxon>
        <taxon>Bacteroides</taxon>
    </lineage>
</organism>
<dbReference type="EMBL" id="AAXF02000042">
    <property type="protein sequence ID" value="EDO13025.1"/>
    <property type="molecule type" value="Genomic_DNA"/>
</dbReference>
<evidence type="ECO:0000313" key="2">
    <source>
        <dbReference type="Proteomes" id="UP000005475"/>
    </source>
</evidence>
<reference evidence="1 2" key="1">
    <citation type="submission" date="2007-03" db="EMBL/GenBank/DDBJ databases">
        <authorList>
            <person name="Fulton L."/>
            <person name="Clifton S."/>
            <person name="Fulton B."/>
            <person name="Xu J."/>
            <person name="Minx P."/>
            <person name="Pepin K.H."/>
            <person name="Johnson M."/>
            <person name="Thiruvilangam P."/>
            <person name="Bhonagiri V."/>
            <person name="Nash W.E."/>
            <person name="Mardis E.R."/>
            <person name="Wilson R.K."/>
        </authorList>
    </citation>
    <scope>NUCLEOTIDE SEQUENCE [LARGE SCALE GENOMIC DNA]</scope>
    <source>
        <strain evidence="2">ATCC 8483 / DSM 1896 / JCM 5824 / BCRC 10623 / CCUG 4943 / NCTC 11153</strain>
    </source>
</reference>
<name>A0AAN3DAH5_BACO1</name>
<accession>A0AAN3DAH5</accession>
<sequence>MKQQSYNFNPISNNDTPTILLKTIINPFHSFRYGFEANDTLANKY</sequence>
<comment type="caution">
    <text evidence="1">The sequence shown here is derived from an EMBL/GenBank/DDBJ whole genome shotgun (WGS) entry which is preliminary data.</text>
</comment>
<protein>
    <submittedName>
        <fullName evidence="1">Uncharacterized protein</fullName>
    </submittedName>
</protein>
<dbReference type="Proteomes" id="UP000005475">
    <property type="component" value="Unassembled WGS sequence"/>
</dbReference>
<evidence type="ECO:0000313" key="1">
    <source>
        <dbReference type="EMBL" id="EDO13025.1"/>
    </source>
</evidence>
<gene>
    <name evidence="1" type="ORF">BACOVA_01265</name>
</gene>
<dbReference type="AlphaFoldDB" id="A0AAN3DAH5"/>
<proteinExistence type="predicted"/>
<reference evidence="2" key="2">
    <citation type="submission" date="2007-04" db="EMBL/GenBank/DDBJ databases">
        <title>Draft genome sequence of Bacteroides ovatus (ATCC 8483).</title>
        <authorList>
            <person name="Sudarsanam P."/>
            <person name="Ley R."/>
            <person name="Guruge J."/>
            <person name="Turnbaugh P.J."/>
            <person name="Mahowald M."/>
            <person name="Liep D."/>
            <person name="Gordon J."/>
        </authorList>
    </citation>
    <scope>NUCLEOTIDE SEQUENCE [LARGE SCALE GENOMIC DNA]</scope>
    <source>
        <strain evidence="2">ATCC 8483 / DSM 1896 / JCM 5824 / BCRC 10623 / CCUG 4943 / NCTC 11153</strain>
    </source>
</reference>